<evidence type="ECO:0000256" key="4">
    <source>
        <dbReference type="ARBA" id="ARBA00022989"/>
    </source>
</evidence>
<dbReference type="PANTHER" id="PTHR32322">
    <property type="entry name" value="INNER MEMBRANE TRANSPORTER"/>
    <property type="match status" value="1"/>
</dbReference>
<evidence type="ECO:0000256" key="5">
    <source>
        <dbReference type="ARBA" id="ARBA00023136"/>
    </source>
</evidence>
<dbReference type="InterPro" id="IPR050638">
    <property type="entry name" value="AA-Vitamin_Transporters"/>
</dbReference>
<dbReference type="Proteomes" id="UP000321201">
    <property type="component" value="Unassembled WGS sequence"/>
</dbReference>
<keyword evidence="10" id="KW-1185">Reference proteome</keyword>
<feature type="region of interest" description="Disordered" evidence="6">
    <location>
        <begin position="20"/>
        <end position="40"/>
    </location>
</feature>
<name>A0A5C7ELT9_9PROT</name>
<feature type="domain" description="EamA" evidence="8">
    <location>
        <begin position="48"/>
        <end position="181"/>
    </location>
</feature>
<feature type="transmembrane region" description="Helical" evidence="7">
    <location>
        <begin position="314"/>
        <end position="331"/>
    </location>
</feature>
<dbReference type="GO" id="GO:0016020">
    <property type="term" value="C:membrane"/>
    <property type="evidence" value="ECO:0007669"/>
    <property type="project" value="UniProtKB-SubCell"/>
</dbReference>
<reference evidence="9 10" key="1">
    <citation type="submission" date="2019-08" db="EMBL/GenBank/DDBJ databases">
        <title>Pelomicrobium methylotrophicum gen. nov., sp. nov. a moderately thermophilic, facultatively anaerobic, lithoautotrophic and methylotrophic bacterium isolated from a terrestrial mud volcano.</title>
        <authorList>
            <person name="Slobodkina G.B."/>
            <person name="Merkel A.Y."/>
            <person name="Slobodkin A.I."/>
        </authorList>
    </citation>
    <scope>NUCLEOTIDE SEQUENCE [LARGE SCALE GENOMIC DNA]</scope>
    <source>
        <strain evidence="9 10">SM250</strain>
    </source>
</reference>
<feature type="transmembrane region" description="Helical" evidence="7">
    <location>
        <begin position="139"/>
        <end position="157"/>
    </location>
</feature>
<feature type="transmembrane region" description="Helical" evidence="7">
    <location>
        <begin position="48"/>
        <end position="67"/>
    </location>
</feature>
<feature type="transmembrane region" description="Helical" evidence="7">
    <location>
        <begin position="198"/>
        <end position="216"/>
    </location>
</feature>
<feature type="transmembrane region" description="Helical" evidence="7">
    <location>
        <begin position="110"/>
        <end position="127"/>
    </location>
</feature>
<evidence type="ECO:0000259" key="8">
    <source>
        <dbReference type="Pfam" id="PF00892"/>
    </source>
</evidence>
<protein>
    <submittedName>
        <fullName evidence="9">DMT family transporter</fullName>
    </submittedName>
</protein>
<dbReference type="EMBL" id="VPFL01000006">
    <property type="protein sequence ID" value="TXF12373.1"/>
    <property type="molecule type" value="Genomic_DNA"/>
</dbReference>
<feature type="transmembrane region" description="Helical" evidence="7">
    <location>
        <begin position="79"/>
        <end position="98"/>
    </location>
</feature>
<proteinExistence type="inferred from homology"/>
<evidence type="ECO:0000256" key="6">
    <source>
        <dbReference type="SAM" id="MobiDB-lite"/>
    </source>
</evidence>
<dbReference type="OrthoDB" id="4167046at2"/>
<evidence type="ECO:0000256" key="3">
    <source>
        <dbReference type="ARBA" id="ARBA00022692"/>
    </source>
</evidence>
<feature type="transmembrane region" description="Helical" evidence="7">
    <location>
        <begin position="256"/>
        <end position="277"/>
    </location>
</feature>
<dbReference type="Pfam" id="PF00892">
    <property type="entry name" value="EamA"/>
    <property type="match status" value="2"/>
</dbReference>
<comment type="subcellular location">
    <subcellularLocation>
        <location evidence="1">Membrane</location>
        <topology evidence="1">Multi-pass membrane protein</topology>
    </subcellularLocation>
</comment>
<sequence length="336" mass="35659">MATDQPLTSGRVGAPTAPALSARRVTGGGGPARVDNGNPRRPKGVSPYLLLAAAALFWSGNFVLARAMREAIPPLAMAFWRWCAAAFLLLPFAVPRVWAQRRLVLDHLPVLFALGTLGVAGFNTLVYTGLQTTTATNGVLLNSSIPVAIMALSWAFLGERLTLRQGLGVAASLAGVLVIVTRGEPGTLWDLRLAQGDLWILAAVVAWALYTVLLRARPPGLDPLAFLGVIVPMGVAVLLPLYLWELADGARMRLDAATAASLAYFAVFPSILSYLFWNRAVAEVGPSRAGLFVHLMPVFGTLLSVVFLGEQPRLYQGAGILLIFAGISLTLRGSGP</sequence>
<gene>
    <name evidence="9" type="ORF">FR698_05800</name>
</gene>
<feature type="domain" description="EamA" evidence="8">
    <location>
        <begin position="196"/>
        <end position="331"/>
    </location>
</feature>
<evidence type="ECO:0000256" key="1">
    <source>
        <dbReference type="ARBA" id="ARBA00004141"/>
    </source>
</evidence>
<keyword evidence="4 7" id="KW-1133">Transmembrane helix</keyword>
<feature type="transmembrane region" description="Helical" evidence="7">
    <location>
        <begin position="166"/>
        <end position="183"/>
    </location>
</feature>
<accession>A0A5C7ELT9</accession>
<dbReference type="PANTHER" id="PTHR32322:SF2">
    <property type="entry name" value="EAMA DOMAIN-CONTAINING PROTEIN"/>
    <property type="match status" value="1"/>
</dbReference>
<evidence type="ECO:0000313" key="10">
    <source>
        <dbReference type="Proteomes" id="UP000321201"/>
    </source>
</evidence>
<evidence type="ECO:0000256" key="7">
    <source>
        <dbReference type="SAM" id="Phobius"/>
    </source>
</evidence>
<comment type="similarity">
    <text evidence="2">Belongs to the EamA transporter family.</text>
</comment>
<evidence type="ECO:0000256" key="2">
    <source>
        <dbReference type="ARBA" id="ARBA00007362"/>
    </source>
</evidence>
<dbReference type="InterPro" id="IPR037185">
    <property type="entry name" value="EmrE-like"/>
</dbReference>
<dbReference type="SUPFAM" id="SSF103481">
    <property type="entry name" value="Multidrug resistance efflux transporter EmrE"/>
    <property type="match status" value="2"/>
</dbReference>
<feature type="transmembrane region" description="Helical" evidence="7">
    <location>
        <begin position="289"/>
        <end position="308"/>
    </location>
</feature>
<dbReference type="AlphaFoldDB" id="A0A5C7ELT9"/>
<evidence type="ECO:0000313" key="9">
    <source>
        <dbReference type="EMBL" id="TXF12373.1"/>
    </source>
</evidence>
<dbReference type="InParanoid" id="A0A5C7ELT9"/>
<feature type="transmembrane region" description="Helical" evidence="7">
    <location>
        <begin position="223"/>
        <end position="244"/>
    </location>
</feature>
<dbReference type="Gene3D" id="1.10.3730.20">
    <property type="match status" value="1"/>
</dbReference>
<comment type="caution">
    <text evidence="9">The sequence shown here is derived from an EMBL/GenBank/DDBJ whole genome shotgun (WGS) entry which is preliminary data.</text>
</comment>
<keyword evidence="3 7" id="KW-0812">Transmembrane</keyword>
<organism evidence="9 10">
    <name type="scientific">Pelomicrobium methylotrophicum</name>
    <dbReference type="NCBI Taxonomy" id="2602750"/>
    <lineage>
        <taxon>Bacteria</taxon>
        <taxon>Pseudomonadati</taxon>
        <taxon>Pseudomonadota</taxon>
        <taxon>Hydrogenophilia</taxon>
        <taxon>Hydrogenophilia incertae sedis</taxon>
        <taxon>Pelomicrobium</taxon>
    </lineage>
</organism>
<keyword evidence="5 7" id="KW-0472">Membrane</keyword>
<dbReference type="InterPro" id="IPR000620">
    <property type="entry name" value="EamA_dom"/>
</dbReference>